<organism evidence="6 7">
    <name type="scientific">Parathalassolituus penaei</name>
    <dbReference type="NCBI Taxonomy" id="2997323"/>
    <lineage>
        <taxon>Bacteria</taxon>
        <taxon>Pseudomonadati</taxon>
        <taxon>Pseudomonadota</taxon>
        <taxon>Gammaproteobacteria</taxon>
        <taxon>Oceanospirillales</taxon>
        <taxon>Oceanospirillaceae</taxon>
        <taxon>Parathalassolituus</taxon>
    </lineage>
</organism>
<keyword evidence="4" id="KW-0812">Transmembrane</keyword>
<protein>
    <submittedName>
        <fullName evidence="6">C-type cytochrome biogenesis protein CcmI</fullName>
    </submittedName>
</protein>
<dbReference type="PANTHER" id="PTHR47870:SF1">
    <property type="entry name" value="CYTOCHROME C-TYPE BIOGENESIS PROTEIN CCMH"/>
    <property type="match status" value="1"/>
</dbReference>
<dbReference type="Gene3D" id="1.25.40.10">
    <property type="entry name" value="Tetratricopeptide repeat domain"/>
    <property type="match status" value="1"/>
</dbReference>
<keyword evidence="2" id="KW-0201">Cytochrome c-type biogenesis</keyword>
<dbReference type="Pfam" id="PF23892">
    <property type="entry name" value="Ig_CycH"/>
    <property type="match status" value="1"/>
</dbReference>
<evidence type="ECO:0000256" key="3">
    <source>
        <dbReference type="SAM" id="MobiDB-lite"/>
    </source>
</evidence>
<feature type="region of interest" description="Disordered" evidence="3">
    <location>
        <begin position="383"/>
        <end position="402"/>
    </location>
</feature>
<comment type="subcellular location">
    <subcellularLocation>
        <location evidence="1">Cell envelope</location>
    </subcellularLocation>
</comment>
<dbReference type="GO" id="GO:0030313">
    <property type="term" value="C:cell envelope"/>
    <property type="evidence" value="ECO:0007669"/>
    <property type="project" value="UniProtKB-SubCell"/>
</dbReference>
<sequence>MILMLAVLLLPLALLLWKPVWYRAVDNQQGAATNLQLYRERSTELESSDLPEDEKAALQLELDREFLAQAEERAEIRTRDGRAYVLLTAVLIITLMSSVALYQLWGSAPELQATALLDKGEKVELTQGEREQLMSLLGHAAARNPKNLEWGYLNARLLSATGDYPAAIQAFQNILDVLPADATDDRAATMTLLAEARFYGSDQKADEPTYQLLKDALALQPNSRQALGLAGILAFELKHPQEAINHWKVLWQSLPDGPEAQMLAQGIQRAVSALQANGEKVDLSWMQRASLKLHVSISDEARQKVPADAPVFILARAVAGPPMPLAVKRVTVADLPLDVTLDDSMAMAPGMNISGFNEVVLVARVSLTGKPVASSGDWQIESAPVSNRETERQSLEISQLVP</sequence>
<keyword evidence="4" id="KW-0472">Membrane</keyword>
<dbReference type="InterPro" id="IPR011990">
    <property type="entry name" value="TPR-like_helical_dom_sf"/>
</dbReference>
<evidence type="ECO:0000313" key="6">
    <source>
        <dbReference type="EMBL" id="MCY0963747.1"/>
    </source>
</evidence>
<proteinExistence type="predicted"/>
<evidence type="ECO:0000259" key="5">
    <source>
        <dbReference type="Pfam" id="PF23892"/>
    </source>
</evidence>
<name>A0A9X3EA41_9GAMM</name>
<keyword evidence="7" id="KW-1185">Reference proteome</keyword>
<keyword evidence="4" id="KW-1133">Transmembrane helix</keyword>
<reference evidence="6" key="1">
    <citation type="submission" date="2022-11" db="EMBL/GenBank/DDBJ databases">
        <title>Parathalassolutuus dongxingensis gen. nov., sp. nov., a novel member of family Oceanospirillaceae isolated from a coastal shrimp pond in Guangxi, China.</title>
        <authorList>
            <person name="Chen H."/>
        </authorList>
    </citation>
    <scope>NUCLEOTIDE SEQUENCE</scope>
    <source>
        <strain evidence="6">G-43</strain>
    </source>
</reference>
<comment type="caution">
    <text evidence="6">The sequence shown here is derived from an EMBL/GenBank/DDBJ whole genome shotgun (WGS) entry which is preliminary data.</text>
</comment>
<feature type="domain" description="Cytochrome c-type biogenesis protein H Ig-like" evidence="5">
    <location>
        <begin position="291"/>
        <end position="397"/>
    </location>
</feature>
<dbReference type="EMBL" id="JAPNOA010000005">
    <property type="protein sequence ID" value="MCY0963747.1"/>
    <property type="molecule type" value="Genomic_DNA"/>
</dbReference>
<dbReference type="RefSeq" id="WP_283171966.1">
    <property type="nucleotide sequence ID" value="NZ_JAPNOA010000005.1"/>
</dbReference>
<dbReference type="Proteomes" id="UP001150830">
    <property type="component" value="Unassembled WGS sequence"/>
</dbReference>
<feature type="transmembrane region" description="Helical" evidence="4">
    <location>
        <begin position="83"/>
        <end position="102"/>
    </location>
</feature>
<gene>
    <name evidence="6" type="primary">ccmI</name>
    <name evidence="6" type="ORF">OUO13_00920</name>
</gene>
<dbReference type="SUPFAM" id="SSF48452">
    <property type="entry name" value="TPR-like"/>
    <property type="match status" value="1"/>
</dbReference>
<evidence type="ECO:0000256" key="1">
    <source>
        <dbReference type="ARBA" id="ARBA00004196"/>
    </source>
</evidence>
<dbReference type="InterPro" id="IPR056412">
    <property type="entry name" value="Ig_CycH"/>
</dbReference>
<accession>A0A9X3EA41</accession>
<evidence type="ECO:0000256" key="2">
    <source>
        <dbReference type="ARBA" id="ARBA00022748"/>
    </source>
</evidence>
<evidence type="ECO:0000256" key="4">
    <source>
        <dbReference type="SAM" id="Phobius"/>
    </source>
</evidence>
<dbReference type="InterPro" id="IPR051263">
    <property type="entry name" value="C-type_cytochrome_biogenesis"/>
</dbReference>
<dbReference type="PANTHER" id="PTHR47870">
    <property type="entry name" value="CYTOCHROME C-TYPE BIOGENESIS PROTEIN CCMH"/>
    <property type="match status" value="1"/>
</dbReference>
<dbReference type="NCBIfam" id="TIGR03142">
    <property type="entry name" value="cytochro_ccmI"/>
    <property type="match status" value="1"/>
</dbReference>
<dbReference type="InterPro" id="IPR017560">
    <property type="entry name" value="Cyt_c_biogenesis_CcmI"/>
</dbReference>
<evidence type="ECO:0000313" key="7">
    <source>
        <dbReference type="Proteomes" id="UP001150830"/>
    </source>
</evidence>
<dbReference type="AlphaFoldDB" id="A0A9X3EA41"/>
<dbReference type="GO" id="GO:0017004">
    <property type="term" value="P:cytochrome complex assembly"/>
    <property type="evidence" value="ECO:0007669"/>
    <property type="project" value="UniProtKB-KW"/>
</dbReference>